<evidence type="ECO:0000256" key="3">
    <source>
        <dbReference type="ARBA" id="ARBA00022555"/>
    </source>
</evidence>
<dbReference type="PROSITE" id="PS50893">
    <property type="entry name" value="ABC_TRANSPORTER_2"/>
    <property type="match status" value="2"/>
</dbReference>
<dbReference type="Proteomes" id="UP000712673">
    <property type="component" value="Unassembled WGS sequence"/>
</dbReference>
<keyword evidence="10 12" id="KW-0694">RNA-binding</keyword>
<dbReference type="CDD" id="cd03221">
    <property type="entry name" value="ABCF_EF-3"/>
    <property type="match status" value="2"/>
</dbReference>
<evidence type="ECO:0000256" key="7">
    <source>
        <dbReference type="ARBA" id="ARBA00022801"/>
    </source>
</evidence>
<dbReference type="EMBL" id="VGLS01000014">
    <property type="protein sequence ID" value="MBM3222379.1"/>
    <property type="molecule type" value="Genomic_DNA"/>
</dbReference>
<keyword evidence="3 12" id="KW-0820">tRNA-binding</keyword>
<comment type="subunit">
    <text evidence="12">Monomer. Probably contacts ribosomal proteins L1, L5, L33 and S7, the 16S and 23S rRNA and the P-site containing tRNA(fMet).</text>
</comment>
<keyword evidence="7 12" id="KW-0378">Hydrolase</keyword>
<comment type="catalytic activity">
    <reaction evidence="12">
        <text>ATP + H2O = ADP + phosphate + H(+)</text>
        <dbReference type="Rhea" id="RHEA:13065"/>
        <dbReference type="ChEBI" id="CHEBI:15377"/>
        <dbReference type="ChEBI" id="CHEBI:15378"/>
        <dbReference type="ChEBI" id="CHEBI:30616"/>
        <dbReference type="ChEBI" id="CHEBI:43474"/>
        <dbReference type="ChEBI" id="CHEBI:456216"/>
    </reaction>
</comment>
<dbReference type="PANTHER" id="PTHR43858:SF1">
    <property type="entry name" value="ABC TRANSPORTER-RELATED PROTEIN"/>
    <property type="match status" value="1"/>
</dbReference>
<dbReference type="HAMAP" id="MF_00847">
    <property type="entry name" value="EttA"/>
    <property type="match status" value="1"/>
</dbReference>
<dbReference type="GO" id="GO:0006412">
    <property type="term" value="P:translation"/>
    <property type="evidence" value="ECO:0007669"/>
    <property type="project" value="UniProtKB-KW"/>
</dbReference>
<dbReference type="GO" id="GO:0043022">
    <property type="term" value="F:ribosome binding"/>
    <property type="evidence" value="ECO:0007669"/>
    <property type="project" value="UniProtKB-UniRule"/>
</dbReference>
<keyword evidence="5 12" id="KW-0677">Repeat</keyword>
<dbReference type="GO" id="GO:0019843">
    <property type="term" value="F:rRNA binding"/>
    <property type="evidence" value="ECO:0007669"/>
    <property type="project" value="UniProtKB-UniRule"/>
</dbReference>
<dbReference type="Gene3D" id="3.40.50.300">
    <property type="entry name" value="P-loop containing nucleotide triphosphate hydrolases"/>
    <property type="match status" value="2"/>
</dbReference>
<feature type="binding site" evidence="12">
    <location>
        <begin position="359"/>
        <end position="366"/>
    </location>
    <ligand>
        <name>ATP</name>
        <dbReference type="ChEBI" id="CHEBI:30616"/>
        <label>2</label>
    </ligand>
</feature>
<dbReference type="GO" id="GO:0005524">
    <property type="term" value="F:ATP binding"/>
    <property type="evidence" value="ECO:0007669"/>
    <property type="project" value="UniProtKB-UniRule"/>
</dbReference>
<dbReference type="InterPro" id="IPR003593">
    <property type="entry name" value="AAA+_ATPase"/>
</dbReference>
<dbReference type="GO" id="GO:0016887">
    <property type="term" value="F:ATP hydrolysis activity"/>
    <property type="evidence" value="ECO:0007669"/>
    <property type="project" value="UniProtKB-UniRule"/>
</dbReference>
<accession>A0A937VWJ9</accession>
<comment type="subcellular location">
    <subcellularLocation>
        <location evidence="12">Cytoplasm</location>
    </subcellularLocation>
    <text evidence="12">Associates with ribosomes and polysomes.</text>
</comment>
<feature type="domain" description="ABC transporter" evidence="13">
    <location>
        <begin position="327"/>
        <end position="544"/>
    </location>
</feature>
<dbReference type="GO" id="GO:0045900">
    <property type="term" value="P:negative regulation of translational elongation"/>
    <property type="evidence" value="ECO:0007669"/>
    <property type="project" value="UniProtKB-UniRule"/>
</dbReference>
<dbReference type="NCBIfam" id="TIGR03719">
    <property type="entry name" value="ABC_ABC_ChvD"/>
    <property type="match status" value="1"/>
</dbReference>
<dbReference type="Pfam" id="PF00005">
    <property type="entry name" value="ABC_tran"/>
    <property type="match status" value="2"/>
</dbReference>
<dbReference type="InterPro" id="IPR017871">
    <property type="entry name" value="ABC_transporter-like_CS"/>
</dbReference>
<dbReference type="InterPro" id="IPR003439">
    <property type="entry name" value="ABC_transporter-like_ATP-bd"/>
</dbReference>
<sequence>MSTQIIYSMVGVGKTYPPNRQVLRDISLSYFYGAKIGVLGLNGAGKSTLLRIMAGVEPAFNGETILAPGYTVGYLEQEPVLDETKTVRAIVEEGVQEVVDALREFDEINAKFAEPLSDDEMDALLARQATVQDKLDTMHAWDLDSRLELAMDALRCPPGETSVAVLSGGERRRVALCRLLLKEPDILLLDEPTNHLDAESVAWLEKHLQTYQGTVIAVTHDRYFLDNVAGWILELDRGYGIPWKGNYSSWLEQKQQRLAQEAKSEVARQKTLQRELEWLHMSPRARQAKAKARINQYNALAAQGHERAQEEREMFIAPGPRLGDVVIRLEEVAKSYGDNLLYDHLSFDVPAGAIVGIIGPNGAGKTTLFRMLVGQEQPDTGAVTVGTTVRLAYVDQSRADLDPNHTVWEEISGGQEQIPLGDRLVNSRAYVARFNLAGTDQQKKISMLSGGERNRVHLAKMLKAGANVLLLDEPSNDLDVNTLRALEDALEDFAGSALIISHDRWFLDRVATHMLAFEGDSAVCWFPGNYSEYEADRRRRLGAAADRPHRITYRKLRRA</sequence>
<evidence type="ECO:0000256" key="1">
    <source>
        <dbReference type="ARBA" id="ARBA00005868"/>
    </source>
</evidence>
<dbReference type="SMART" id="SM00382">
    <property type="entry name" value="AAA"/>
    <property type="match status" value="2"/>
</dbReference>
<dbReference type="InterPro" id="IPR027417">
    <property type="entry name" value="P-loop_NTPase"/>
</dbReference>
<dbReference type="Pfam" id="PF12848">
    <property type="entry name" value="ABC_tran_Xtn"/>
    <property type="match status" value="1"/>
</dbReference>
<organism evidence="14 15">
    <name type="scientific">Tectimicrobiota bacterium</name>
    <dbReference type="NCBI Taxonomy" id="2528274"/>
    <lineage>
        <taxon>Bacteria</taxon>
        <taxon>Pseudomonadati</taxon>
        <taxon>Nitrospinota/Tectimicrobiota group</taxon>
        <taxon>Candidatus Tectimicrobiota</taxon>
    </lineage>
</organism>
<evidence type="ECO:0000256" key="5">
    <source>
        <dbReference type="ARBA" id="ARBA00022737"/>
    </source>
</evidence>
<evidence type="ECO:0000313" key="15">
    <source>
        <dbReference type="Proteomes" id="UP000712673"/>
    </source>
</evidence>
<dbReference type="FunFam" id="3.40.50.300:FF:000011">
    <property type="entry name" value="Putative ABC transporter ATP-binding component"/>
    <property type="match status" value="1"/>
</dbReference>
<comment type="caution">
    <text evidence="12">Lacks conserved residue(s) required for the propagation of feature annotation.</text>
</comment>
<evidence type="ECO:0000256" key="4">
    <source>
        <dbReference type="ARBA" id="ARBA00022730"/>
    </source>
</evidence>
<comment type="caution">
    <text evidence="14">The sequence shown here is derived from an EMBL/GenBank/DDBJ whole genome shotgun (WGS) entry which is preliminary data.</text>
</comment>
<dbReference type="EC" id="3.6.1.-" evidence="12"/>
<keyword evidence="6 12" id="KW-0547">Nucleotide-binding</keyword>
<protein>
    <recommendedName>
        <fullName evidence="12">Energy-dependent translational throttle protein EttA</fullName>
        <ecNumber evidence="12">3.6.1.-</ecNumber>
    </recommendedName>
    <alternativeName>
        <fullName evidence="12">Translational regulatory factor EttA</fullName>
    </alternativeName>
</protein>
<evidence type="ECO:0000256" key="2">
    <source>
        <dbReference type="ARBA" id="ARBA00022490"/>
    </source>
</evidence>
<evidence type="ECO:0000256" key="9">
    <source>
        <dbReference type="ARBA" id="ARBA00022845"/>
    </source>
</evidence>
<keyword evidence="11 12" id="KW-0648">Protein biosynthesis</keyword>
<evidence type="ECO:0000313" key="14">
    <source>
        <dbReference type="EMBL" id="MBM3222379.1"/>
    </source>
</evidence>
<feature type="binding site" evidence="12">
    <location>
        <begin position="40"/>
        <end position="47"/>
    </location>
    <ligand>
        <name>ATP</name>
        <dbReference type="ChEBI" id="CHEBI:30616"/>
        <label>1</label>
    </ligand>
</feature>
<feature type="region of interest" description="PtIM" evidence="12">
    <location>
        <begin position="245"/>
        <end position="325"/>
    </location>
</feature>
<evidence type="ECO:0000256" key="8">
    <source>
        <dbReference type="ARBA" id="ARBA00022840"/>
    </source>
</evidence>
<keyword evidence="8 12" id="KW-0067">ATP-binding</keyword>
<comment type="function">
    <text evidence="12">A translation factor that gates the progression of the 70S ribosomal initiation complex (IC, containing tRNA(fMet) in the P-site) into the translation elongation cycle by using a mechanism sensitive to the ATP/ADP ratio. Binds to the 70S ribosome E-site where it modulates the state of the translating ribosome during subunit translocation. ATP hydrolysis probably frees it from the ribosome, which can enter the elongation phase.</text>
</comment>
<comment type="domain">
    <text evidence="12">The P-site tRNA interaction motif (PtIM domain) probably interacts with the P-site tRNA(fMet) as well as the 23S rRNA.</text>
</comment>
<dbReference type="GO" id="GO:0000049">
    <property type="term" value="F:tRNA binding"/>
    <property type="evidence" value="ECO:0007669"/>
    <property type="project" value="UniProtKB-UniRule"/>
</dbReference>
<comment type="domain">
    <text evidence="12">The arm domain is inserted in the first ABC transporter domain. Probably contacts ribosomal protein L1.</text>
</comment>
<keyword evidence="9 12" id="KW-0810">Translation regulation</keyword>
<proteinExistence type="inferred from homology"/>
<dbReference type="FunFam" id="3.40.50.300:FF:000183">
    <property type="entry name" value="ABC transporter ATP-binding protein yjjK"/>
    <property type="match status" value="1"/>
</dbReference>
<keyword evidence="4 12" id="KW-0699">rRNA-binding</keyword>
<feature type="domain" description="ABC transporter" evidence="13">
    <location>
        <begin position="7"/>
        <end position="262"/>
    </location>
</feature>
<dbReference type="InterPro" id="IPR032781">
    <property type="entry name" value="ABC_tran_Xtn"/>
</dbReference>
<dbReference type="GO" id="GO:0005737">
    <property type="term" value="C:cytoplasm"/>
    <property type="evidence" value="ECO:0007669"/>
    <property type="project" value="UniProtKB-SubCell"/>
</dbReference>
<evidence type="ECO:0000256" key="12">
    <source>
        <dbReference type="HAMAP-Rule" id="MF_00847"/>
    </source>
</evidence>
<dbReference type="SUPFAM" id="SSF52540">
    <property type="entry name" value="P-loop containing nucleoside triphosphate hydrolases"/>
    <property type="match status" value="2"/>
</dbReference>
<gene>
    <name evidence="12 14" type="primary">ettA</name>
    <name evidence="14" type="ORF">FJZ47_01040</name>
</gene>
<dbReference type="AlphaFoldDB" id="A0A937VWJ9"/>
<dbReference type="PROSITE" id="PS00211">
    <property type="entry name" value="ABC_TRANSPORTER_1"/>
    <property type="match status" value="1"/>
</dbReference>
<name>A0A937VWJ9_UNCTE</name>
<evidence type="ECO:0000256" key="10">
    <source>
        <dbReference type="ARBA" id="ARBA00022884"/>
    </source>
</evidence>
<evidence type="ECO:0000256" key="11">
    <source>
        <dbReference type="ARBA" id="ARBA00022917"/>
    </source>
</evidence>
<comment type="similarity">
    <text evidence="1 12">Belongs to the ABC transporter superfamily. ABCF family. Translational throttle EttA subfamily.</text>
</comment>
<dbReference type="InterPro" id="IPR022374">
    <property type="entry name" value="EttA"/>
</dbReference>
<keyword evidence="2 12" id="KW-0963">Cytoplasm</keyword>
<dbReference type="PANTHER" id="PTHR43858">
    <property type="entry name" value="ENERGY-DEPENDENT TRANSLATIONAL THROTTLE PROTEIN ETTA"/>
    <property type="match status" value="1"/>
</dbReference>
<evidence type="ECO:0000256" key="6">
    <source>
        <dbReference type="ARBA" id="ARBA00022741"/>
    </source>
</evidence>
<dbReference type="NCBIfam" id="NF008775">
    <property type="entry name" value="PRK11819.1"/>
    <property type="match status" value="1"/>
</dbReference>
<evidence type="ECO:0000259" key="13">
    <source>
        <dbReference type="PROSITE" id="PS50893"/>
    </source>
</evidence>
<reference evidence="14" key="1">
    <citation type="submission" date="2019-03" db="EMBL/GenBank/DDBJ databases">
        <title>Lake Tanganyika Metagenome-Assembled Genomes (MAGs).</title>
        <authorList>
            <person name="Tran P."/>
        </authorList>
    </citation>
    <scope>NUCLEOTIDE SEQUENCE</scope>
    <source>
        <strain evidence="14">K_DeepCast_65m_m2_066</strain>
    </source>
</reference>